<sequence>MVDFPKDGNLYEFIAEEGRSRRRANEICELVCDNLFSIVCPSHPQQMKVIYKGLESLKLQNDLNKEKVAKNLVSVTFFGKRQISIVAQSIMASSYDRYSCRHLLSDELMKLDNATAALFAFGDSEVLPIAIKLAHPVFVMGSGENDPRLVAASKTKSKEMIIAAYEWGQRHFGENYVLEKCSEIKWHFIGHLQRNKVNKLVAVPNLYMVETVDSEKLADVLNKAWEKLQSSQKLKVMVEVNTSGEDSKSGVDLGRVSSLVNHIMDKCQNLEFTGLMTIGAFDHDVSSGPNPDFQRLVKCKQDTCSHLGLDVNKVELSMGMSGDFEHAIEVGSTNVRVGSKIFGPRSYPQKNTD</sequence>
<evidence type="ECO:0000313" key="6">
    <source>
        <dbReference type="RefSeq" id="XP_013782189.1"/>
    </source>
</evidence>
<feature type="modified residue" description="N6-(pyridoxal phosphate)lysine" evidence="2">
    <location>
        <position position="154"/>
    </location>
</feature>
<dbReference type="CDD" id="cd06822">
    <property type="entry name" value="PLPDE_III_YBL036c_euk"/>
    <property type="match status" value="1"/>
</dbReference>
<keyword evidence="5" id="KW-1185">Reference proteome</keyword>
<dbReference type="SUPFAM" id="SSF51419">
    <property type="entry name" value="PLP-binding barrel"/>
    <property type="match status" value="1"/>
</dbReference>
<evidence type="ECO:0000256" key="1">
    <source>
        <dbReference type="ARBA" id="ARBA00022898"/>
    </source>
</evidence>
<dbReference type="PANTHER" id="PTHR10146:SF14">
    <property type="entry name" value="PYRIDOXAL PHOSPHATE HOMEOSTASIS PROTEIN"/>
    <property type="match status" value="1"/>
</dbReference>
<dbReference type="RefSeq" id="XP_013782189.1">
    <property type="nucleotide sequence ID" value="XM_013926735.2"/>
</dbReference>
<evidence type="ECO:0000259" key="4">
    <source>
        <dbReference type="Pfam" id="PF01168"/>
    </source>
</evidence>
<comment type="similarity">
    <text evidence="2 3">Belongs to the pyridoxal phosphate-binding protein YggS/PROSC family.</text>
</comment>
<dbReference type="InterPro" id="IPR001608">
    <property type="entry name" value="Ala_racemase_N"/>
</dbReference>
<proteinExistence type="inferred from homology"/>
<dbReference type="HAMAP" id="MF_02087">
    <property type="entry name" value="PLP_homeostasis"/>
    <property type="match status" value="1"/>
</dbReference>
<dbReference type="GeneID" id="106466451"/>
<dbReference type="NCBIfam" id="TIGR00044">
    <property type="entry name" value="YggS family pyridoxal phosphate-dependent enzyme"/>
    <property type="match status" value="1"/>
</dbReference>
<evidence type="ECO:0000256" key="3">
    <source>
        <dbReference type="RuleBase" id="RU004514"/>
    </source>
</evidence>
<feature type="domain" description="Alanine racemase N-terminal" evidence="4">
    <location>
        <begin position="196"/>
        <end position="344"/>
    </location>
</feature>
<dbReference type="Pfam" id="PF01168">
    <property type="entry name" value="Ala_racemase_N"/>
    <property type="match status" value="1"/>
</dbReference>
<evidence type="ECO:0000256" key="2">
    <source>
        <dbReference type="HAMAP-Rule" id="MF_03225"/>
    </source>
</evidence>
<dbReference type="PROSITE" id="PS01211">
    <property type="entry name" value="UPF0001"/>
    <property type="match status" value="1"/>
</dbReference>
<organism evidence="5 6">
    <name type="scientific">Limulus polyphemus</name>
    <name type="common">Atlantic horseshoe crab</name>
    <dbReference type="NCBI Taxonomy" id="6850"/>
    <lineage>
        <taxon>Eukaryota</taxon>
        <taxon>Metazoa</taxon>
        <taxon>Ecdysozoa</taxon>
        <taxon>Arthropoda</taxon>
        <taxon>Chelicerata</taxon>
        <taxon>Merostomata</taxon>
        <taxon>Xiphosura</taxon>
        <taxon>Limulidae</taxon>
        <taxon>Limulus</taxon>
    </lineage>
</organism>
<dbReference type="Proteomes" id="UP000694941">
    <property type="component" value="Unplaced"/>
</dbReference>
<protein>
    <recommendedName>
        <fullName evidence="2">Pyridoxal phosphate homeostasis protein</fullName>
        <shortName evidence="2">PLP homeostasis protein</shortName>
    </recommendedName>
</protein>
<keyword evidence="1 2" id="KW-0663">Pyridoxal phosphate</keyword>
<name>A0ABM1BHN7_LIMPO</name>
<accession>A0ABM1BHN7</accession>
<reference evidence="6" key="1">
    <citation type="submission" date="2025-08" db="UniProtKB">
        <authorList>
            <consortium name="RefSeq"/>
        </authorList>
    </citation>
    <scope>IDENTIFICATION</scope>
    <source>
        <tissue evidence="6">Muscle</tissue>
    </source>
</reference>
<dbReference type="InterPro" id="IPR011078">
    <property type="entry name" value="PyrdxlP_homeostasis"/>
</dbReference>
<comment type="function">
    <text evidence="2">Pyridoxal 5'-phosphate (PLP)-binding protein, which may be involved in intracellular homeostatic regulation of pyridoxal 5'-phosphate (PLP), the active form of vitamin B6.</text>
</comment>
<gene>
    <name evidence="6" type="primary">LOC106466451</name>
</gene>
<evidence type="ECO:0000313" key="5">
    <source>
        <dbReference type="Proteomes" id="UP000694941"/>
    </source>
</evidence>
<dbReference type="InterPro" id="IPR029066">
    <property type="entry name" value="PLP-binding_barrel"/>
</dbReference>
<dbReference type="Gene3D" id="3.20.20.10">
    <property type="entry name" value="Alanine racemase"/>
    <property type="match status" value="1"/>
</dbReference>
<dbReference type="PANTHER" id="PTHR10146">
    <property type="entry name" value="PROLINE SYNTHETASE CO-TRANSCRIBED BACTERIAL HOMOLOG PROTEIN"/>
    <property type="match status" value="1"/>
</dbReference>